<keyword evidence="6" id="KW-1185">Reference proteome</keyword>
<dbReference type="GO" id="GO:0060962">
    <property type="term" value="P:regulation of ribosomal protein gene transcription by RNA polymerase II"/>
    <property type="evidence" value="ECO:0007669"/>
    <property type="project" value="InterPro"/>
</dbReference>
<comment type="subcellular location">
    <subcellularLocation>
        <location evidence="1">Nucleus</location>
    </subcellularLocation>
</comment>
<dbReference type="InterPro" id="IPR008984">
    <property type="entry name" value="SMAD_FHA_dom_sf"/>
</dbReference>
<dbReference type="Proteomes" id="UP000593577">
    <property type="component" value="Unassembled WGS sequence"/>
</dbReference>
<dbReference type="PANTHER" id="PTHR21712:SF29">
    <property type="entry name" value="PRE-RRNA-PROCESSING PROTEIN FHL1"/>
    <property type="match status" value="1"/>
</dbReference>
<evidence type="ECO:0000256" key="2">
    <source>
        <dbReference type="ARBA" id="ARBA00023242"/>
    </source>
</evidence>
<dbReference type="AlphaFoldDB" id="A0A7J8X1B7"/>
<name>A0A7J8X1B7_GOSAI</name>
<dbReference type="SUPFAM" id="SSF49879">
    <property type="entry name" value="SMAD/FHA domain"/>
    <property type="match status" value="1"/>
</dbReference>
<dbReference type="EMBL" id="JABFAA010000004">
    <property type="protein sequence ID" value="MBA0680734.1"/>
    <property type="molecule type" value="Genomic_DNA"/>
</dbReference>
<evidence type="ECO:0000313" key="5">
    <source>
        <dbReference type="EMBL" id="MBA0680734.1"/>
    </source>
</evidence>
<sequence>MGTYSIMLGRNSKKSIVDVDLASLGGGMNISRHHSRIFYDFARHRFALEVLGKNGCLVEGVLHLPGTPPVRLDSQDLLQIGDKEFYFLVPVRSILGGALAPRHHASIYQTPTATAGAVPPHHGYHGGTKTGRSMGSGASSAVAAKKGRGREYYEDTAKERTLEVAGRRLEGKNGIAAKKIFHSRFFGIIVAGIAESCDLQHSKCIARCCHCRFIGLNGRHLRRKEKEDQVLTVNPIINNLCSWKKKDVVTSVATVLSDICGPGEWMAMEKLHAELVEQFGNIWHHSQVRRYLTFEGWLGPESKGKPWYNLLMLLRKYPEHFVINTRSKGRIILEFVSLVSLLS</sequence>
<dbReference type="PANTHER" id="PTHR21712">
    <property type="entry name" value="PRE-RRNA-PROCESSING PROTEIN FHL1"/>
    <property type="match status" value="1"/>
</dbReference>
<dbReference type="GO" id="GO:0005634">
    <property type="term" value="C:nucleus"/>
    <property type="evidence" value="ECO:0007669"/>
    <property type="project" value="UniProtKB-SubCell"/>
</dbReference>
<dbReference type="InterPro" id="IPR045178">
    <property type="entry name" value="Fhl1/FHA1"/>
</dbReference>
<organism evidence="5 6">
    <name type="scientific">Gossypium aridum</name>
    <name type="common">American cotton</name>
    <name type="synonym">Erioxylum aridum</name>
    <dbReference type="NCBI Taxonomy" id="34290"/>
    <lineage>
        <taxon>Eukaryota</taxon>
        <taxon>Viridiplantae</taxon>
        <taxon>Streptophyta</taxon>
        <taxon>Embryophyta</taxon>
        <taxon>Tracheophyta</taxon>
        <taxon>Spermatophyta</taxon>
        <taxon>Magnoliopsida</taxon>
        <taxon>eudicotyledons</taxon>
        <taxon>Gunneridae</taxon>
        <taxon>Pentapetalae</taxon>
        <taxon>rosids</taxon>
        <taxon>malvids</taxon>
        <taxon>Malvales</taxon>
        <taxon>Malvaceae</taxon>
        <taxon>Malvoideae</taxon>
        <taxon>Gossypium</taxon>
    </lineage>
</organism>
<evidence type="ECO:0000256" key="3">
    <source>
        <dbReference type="SAM" id="MobiDB-lite"/>
    </source>
</evidence>
<keyword evidence="2" id="KW-0539">Nucleus</keyword>
<dbReference type="Gene3D" id="2.60.200.20">
    <property type="match status" value="1"/>
</dbReference>
<reference evidence="5 6" key="1">
    <citation type="journal article" date="2019" name="Genome Biol. Evol.">
        <title>Insights into the evolution of the New World diploid cottons (Gossypium, subgenus Houzingenia) based on genome sequencing.</title>
        <authorList>
            <person name="Grover C.E."/>
            <person name="Arick M.A. 2nd"/>
            <person name="Thrash A."/>
            <person name="Conover J.L."/>
            <person name="Sanders W.S."/>
            <person name="Peterson D.G."/>
            <person name="Frelichowski J.E."/>
            <person name="Scheffler J.A."/>
            <person name="Scheffler B.E."/>
            <person name="Wendel J.F."/>
        </authorList>
    </citation>
    <scope>NUCLEOTIDE SEQUENCE [LARGE SCALE GENOMIC DNA]</scope>
    <source>
        <strain evidence="5">185</strain>
        <tissue evidence="5">Leaf</tissue>
    </source>
</reference>
<dbReference type="CDD" id="cd22701">
    <property type="entry name" value="FHA_FKH1-like"/>
    <property type="match status" value="1"/>
</dbReference>
<dbReference type="Pfam" id="PF00498">
    <property type="entry name" value="FHA"/>
    <property type="match status" value="1"/>
</dbReference>
<protein>
    <recommendedName>
        <fullName evidence="4">FHA domain-containing protein</fullName>
    </recommendedName>
</protein>
<dbReference type="PROSITE" id="PS50006">
    <property type="entry name" value="FHA_DOMAIN"/>
    <property type="match status" value="1"/>
</dbReference>
<comment type="caution">
    <text evidence="5">The sequence shown here is derived from an EMBL/GenBank/DDBJ whole genome shotgun (WGS) entry which is preliminary data.</text>
</comment>
<feature type="compositionally biased region" description="Low complexity" evidence="3">
    <location>
        <begin position="131"/>
        <end position="140"/>
    </location>
</feature>
<dbReference type="FunFam" id="2.60.200.20:FF:000014">
    <property type="entry name" value="FHA domain-containing protein FHA2"/>
    <property type="match status" value="1"/>
</dbReference>
<feature type="region of interest" description="Disordered" evidence="3">
    <location>
        <begin position="118"/>
        <end position="140"/>
    </location>
</feature>
<dbReference type="GO" id="GO:0043565">
    <property type="term" value="F:sequence-specific DNA binding"/>
    <property type="evidence" value="ECO:0007669"/>
    <property type="project" value="TreeGrafter"/>
</dbReference>
<evidence type="ECO:0000313" key="6">
    <source>
        <dbReference type="Proteomes" id="UP000593577"/>
    </source>
</evidence>
<evidence type="ECO:0000259" key="4">
    <source>
        <dbReference type="PROSITE" id="PS50006"/>
    </source>
</evidence>
<feature type="domain" description="FHA" evidence="4">
    <location>
        <begin position="6"/>
        <end position="63"/>
    </location>
</feature>
<proteinExistence type="predicted"/>
<accession>A0A7J8X1B7</accession>
<dbReference type="InterPro" id="IPR000253">
    <property type="entry name" value="FHA_dom"/>
</dbReference>
<gene>
    <name evidence="5" type="ORF">Goari_012419</name>
</gene>
<evidence type="ECO:0000256" key="1">
    <source>
        <dbReference type="ARBA" id="ARBA00004123"/>
    </source>
</evidence>